<gene>
    <name evidence="1" type="ORF">G7026_03720</name>
</gene>
<accession>A0ABR5YWZ2</accession>
<organism evidence="1 2">
    <name type="scientific">Stutzerimonas azotifigens</name>
    <dbReference type="NCBI Taxonomy" id="291995"/>
    <lineage>
        <taxon>Bacteria</taxon>
        <taxon>Pseudomonadati</taxon>
        <taxon>Pseudomonadota</taxon>
        <taxon>Gammaproteobacteria</taxon>
        <taxon>Pseudomonadales</taxon>
        <taxon>Pseudomonadaceae</taxon>
        <taxon>Stutzerimonas</taxon>
    </lineage>
</organism>
<evidence type="ECO:0008006" key="3">
    <source>
        <dbReference type="Google" id="ProtNLM"/>
    </source>
</evidence>
<keyword evidence="2" id="KW-1185">Reference proteome</keyword>
<protein>
    <recommendedName>
        <fullName evidence="3">Lipoprotein</fullName>
    </recommendedName>
</protein>
<evidence type="ECO:0000313" key="2">
    <source>
        <dbReference type="Proteomes" id="UP000786387"/>
    </source>
</evidence>
<proteinExistence type="predicted"/>
<dbReference type="EMBL" id="JAAMRF010000002">
    <property type="protein sequence ID" value="MBA1272461.1"/>
    <property type="molecule type" value="Genomic_DNA"/>
</dbReference>
<reference evidence="1 2" key="1">
    <citation type="submission" date="2020-02" db="EMBL/GenBank/DDBJ databases">
        <title>Synteny-based analysis reveals conserved mechanism for high triclosan tolerance in Pseudomonas, as well as instances of horizontal transfer.</title>
        <authorList>
            <person name="Mcfarland A.G."/>
            <person name="Bertucci H.K."/>
            <person name="Litmann E."/>
            <person name="Shen J."/>
            <person name="Huttenhower C."/>
            <person name="Hartmann E.M."/>
        </authorList>
    </citation>
    <scope>NUCLEOTIDE SEQUENCE [LARGE SCALE GENOMIC DNA]</scope>
    <source>
        <strain evidence="1 2">115A1</strain>
    </source>
</reference>
<name>A0ABR5YWZ2_9GAMM</name>
<evidence type="ECO:0000313" key="1">
    <source>
        <dbReference type="EMBL" id="MBA1272461.1"/>
    </source>
</evidence>
<dbReference type="RefSeq" id="WP_181069424.1">
    <property type="nucleotide sequence ID" value="NZ_JAAMRF010000002.1"/>
</dbReference>
<dbReference type="PROSITE" id="PS51257">
    <property type="entry name" value="PROKAR_LIPOPROTEIN"/>
    <property type="match status" value="1"/>
</dbReference>
<sequence>MTPHRVLLFSLIPLLASCQMFQSSTPTPKRATERFQGEVARVDGQLLFRPCSEQRRFLIVDEGATGFEQDAQGLGADLGAKLFADLRGNLGSSAVKGVDGQLTVDRLYRLQGEGHGCEDPNFKRQLLRASGHEPDWTLSINNQGMLLERPDQPAQALPYLEETLPEGGTNFSSEANTQRIELWVAPQRCVDSASGTVSHLSAQLRLDGQVLRGCAYHGGAHP</sequence>
<comment type="caution">
    <text evidence="1">The sequence shown here is derived from an EMBL/GenBank/DDBJ whole genome shotgun (WGS) entry which is preliminary data.</text>
</comment>
<dbReference type="Proteomes" id="UP000786387">
    <property type="component" value="Unassembled WGS sequence"/>
</dbReference>